<dbReference type="InterPro" id="IPR029016">
    <property type="entry name" value="GAF-like_dom_sf"/>
</dbReference>
<dbReference type="Gene3D" id="1.10.287.130">
    <property type="match status" value="1"/>
</dbReference>
<dbReference type="InterPro" id="IPR013656">
    <property type="entry name" value="PAS_4"/>
</dbReference>
<dbReference type="Pfam" id="PF08448">
    <property type="entry name" value="PAS_4"/>
    <property type="match status" value="4"/>
</dbReference>
<dbReference type="CDD" id="cd00130">
    <property type="entry name" value="PAS"/>
    <property type="match status" value="3"/>
</dbReference>
<sequence length="1744" mass="197738">MKRDATGKFVSNWDSETKQRVNVSLTGTAWRLLDREAQKRGISRSEVIEYFARSLEDELSEIRQAQQQRTQLIAARETERQVTRILETITDAFVAFDRNWRYTYVNKAAGQILQKTPGELIGKHVWNEVFPELVGGIAYRGLHRAMTQQVPVSWEEFGEPVQCWLEVNAYPSEEGIAVYFRDVTERKQAEAERERLVQELEIERTRFEAVLRQMPAGVLIADAATGKLVLANEQARQIVRYDYEESLELEEYVPVTPFEAFRLDGSIYEPQEYPLPRSLFKGEVVSNEEIILHQNDGKHIFINVNSAPIRDRHNQIVAAVAIFQDITDRKQAEFILQQQAEALSNQQKWLQTVLDLMPTPTIFIEPGTAKVIFANRIANELAGGELPKNKSLDEYADAYYCTDTNGDRIPTERMPAVLIARGEQLQNYEMNWYTPGGIRSTLCWGELLPAMYGHPATGIGMFQDVTKLKQAEAAIQEANNKVTNILESITDAFFALDREWRFTYINKRFEEISRRSSESLIGQCIWEVFPETVDSLFYEQYHRAIAEQISVVVEAKQPDDLDRWYEAHAYPSVDGLSVYFRDISDRKQLELERDRLLEREKAARRQAETERKRLKDILIEVPAMFAVLSGPEHRFELANPTFLKVSGRSEDIIGKTAREAFPEMASQEYFDIHDRVYQNGEIIRGNEYLCRWDAGDGNLVEGFFNLVFLPLRNIEGRIDSVLIHGIEVSAQVRARQQAEDLLEKLQQKERQQQFLLELNDAIRSIQDSKEIMWRVVCSTGEHFNVTRCTYGEIDPTQEYVIVDRDYCNGVISVVGTHQLNSFGIEIINQLKQGKTIVVDDVDIDPRTAGSGAAAFDAIQTKSLLCVPLVKEGRFVALFVLHHISPRNWTEEEVVRMERIAEKTWLAVERSRAEEELRKSRTRLQLALIVGRMGTWDWDIQTNTVNWSDGQFTIMGLQPNECEPSYEIWVKSVHPDDIAETETALQKAMLERTDFHHEYRTLWTDGSIHWTEARGQFTYNIHGKPTRMIGILIDITERKQVEQEREQLLERERIARTQAEAAQNQLKTIFETSPVGMAWLDSEQRFIAINEALAEINGLTREQHLGNSVAELFGQSDPQIVELFDEIYQTGNPFISPSLAINAPRRNDRQPGFYNVYYLPTKNSYHQVKDVLAYVLDVTERVRLERSQRFLSEASAVLASSLDYQTTLERVAELAVPELADWCTVHIVEENGGIEQIAVAHTNPTKLEWAEQIRHKYPIDRDAPRGAALTLRTGQSDLIADIPDEMLVQAARDPEHLEILRQVGFKSVMAVPLRTQARILGVISFISAESGRRYDATDLQLAEELAHRASLAIDNAQLYQIAQSDRAKAEAANRVKDEFLAVLSHELRSPLNPIMGWTRILRTKRIDPAKAEQALETIERNAKLQAQLIEDLLDVSRILQGKMTLNVAPVNLATTIEAAQETVRLAAEAKNIHIKIALNPISGTVSGDPNRLQQVVWNLLSNAVKFTPVGGRIDVRLEQVGAYAQIQVKDTGKGITPEFLPHVFDYFRQEDGTTTRKFGGLGLGLALVRNFTELHGGTVRAESPGPDLGATFTVQLPLNSVEQEVLDDRQEPESATDLAGMTILVVDDDADMRELAVFILTQYGAKVVTAASAIQALALLNFYPVPDLLLCDIGMPEMDGYSLIRHIRKWSPELGGNIPAIALTAYAGEINQQQALAAGFQIHISKPVDPEDLISAILQVSDRKL</sequence>
<dbReference type="PROSITE" id="PS50110">
    <property type="entry name" value="RESPONSE_REGULATORY"/>
    <property type="match status" value="1"/>
</dbReference>
<feature type="domain" description="Histidine kinase" evidence="11">
    <location>
        <begin position="1381"/>
        <end position="1599"/>
    </location>
</feature>
<feature type="domain" description="PAS" evidence="13">
    <location>
        <begin position="1061"/>
        <end position="1116"/>
    </location>
</feature>
<dbReference type="Gene3D" id="3.30.450.20">
    <property type="entry name" value="PAS domain"/>
    <property type="match status" value="6"/>
</dbReference>
<evidence type="ECO:0000256" key="2">
    <source>
        <dbReference type="ARBA" id="ARBA00006402"/>
    </source>
</evidence>
<evidence type="ECO:0000313" key="15">
    <source>
        <dbReference type="EMBL" id="MBD2183594.1"/>
    </source>
</evidence>
<dbReference type="InterPro" id="IPR005467">
    <property type="entry name" value="His_kinase_dom"/>
</dbReference>
<dbReference type="InterPro" id="IPR036890">
    <property type="entry name" value="HATPase_C_sf"/>
</dbReference>
<feature type="domain" description="Response regulatory" evidence="12">
    <location>
        <begin position="1621"/>
        <end position="1740"/>
    </location>
</feature>
<protein>
    <recommendedName>
        <fullName evidence="8">Circadian input-output histidine kinase CikA</fullName>
        <ecNumber evidence="3">2.7.13.3</ecNumber>
    </recommendedName>
</protein>
<dbReference type="NCBIfam" id="TIGR00229">
    <property type="entry name" value="sensory_box"/>
    <property type="match status" value="5"/>
</dbReference>
<dbReference type="SUPFAM" id="SSF47384">
    <property type="entry name" value="Homodimeric domain of signal transducing histidine kinase"/>
    <property type="match status" value="1"/>
</dbReference>
<dbReference type="Proteomes" id="UP000641646">
    <property type="component" value="Unassembled WGS sequence"/>
</dbReference>
<evidence type="ECO:0000256" key="4">
    <source>
        <dbReference type="ARBA" id="ARBA00022553"/>
    </source>
</evidence>
<reference evidence="15" key="1">
    <citation type="journal article" date="2015" name="ISME J.">
        <title>Draft Genome Sequence of Streptomyces incarnatus NRRL8089, which Produces the Nucleoside Antibiotic Sinefungin.</title>
        <authorList>
            <person name="Oshima K."/>
            <person name="Hattori M."/>
            <person name="Shimizu H."/>
            <person name="Fukuda K."/>
            <person name="Nemoto M."/>
            <person name="Inagaki K."/>
            <person name="Tamura T."/>
        </authorList>
    </citation>
    <scope>NUCLEOTIDE SEQUENCE</scope>
    <source>
        <strain evidence="15">FACHB-1375</strain>
    </source>
</reference>
<dbReference type="PROSITE" id="PS50112">
    <property type="entry name" value="PAS"/>
    <property type="match status" value="3"/>
</dbReference>
<evidence type="ECO:0000256" key="10">
    <source>
        <dbReference type="SAM" id="Coils"/>
    </source>
</evidence>
<keyword evidence="4 9" id="KW-0597">Phosphoprotein</keyword>
<dbReference type="Gene3D" id="3.40.50.2300">
    <property type="match status" value="1"/>
</dbReference>
<feature type="coiled-coil region" evidence="10">
    <location>
        <begin position="728"/>
        <end position="758"/>
    </location>
</feature>
<dbReference type="CDD" id="cd17580">
    <property type="entry name" value="REC_2_DhkD-like"/>
    <property type="match status" value="1"/>
</dbReference>
<evidence type="ECO:0000256" key="7">
    <source>
        <dbReference type="ARBA" id="ARBA00023012"/>
    </source>
</evidence>
<keyword evidence="10" id="KW-0175">Coiled coil</keyword>
<dbReference type="FunFam" id="3.30.565.10:FF:000010">
    <property type="entry name" value="Sensor histidine kinase RcsC"/>
    <property type="match status" value="1"/>
</dbReference>
<keyword evidence="6" id="KW-0418">Kinase</keyword>
<dbReference type="SMART" id="SM00387">
    <property type="entry name" value="HATPase_c"/>
    <property type="match status" value="1"/>
</dbReference>
<evidence type="ECO:0000256" key="3">
    <source>
        <dbReference type="ARBA" id="ARBA00012438"/>
    </source>
</evidence>
<dbReference type="Pfam" id="PF01590">
    <property type="entry name" value="GAF"/>
    <property type="match status" value="2"/>
</dbReference>
<dbReference type="InterPro" id="IPR000014">
    <property type="entry name" value="PAS"/>
</dbReference>
<evidence type="ECO:0000256" key="6">
    <source>
        <dbReference type="ARBA" id="ARBA00022777"/>
    </source>
</evidence>
<feature type="domain" description="PAS" evidence="13">
    <location>
        <begin position="78"/>
        <end position="149"/>
    </location>
</feature>
<dbReference type="PROSITE" id="PS50109">
    <property type="entry name" value="HIS_KIN"/>
    <property type="match status" value="1"/>
</dbReference>
<dbReference type="PANTHER" id="PTHR43547:SF2">
    <property type="entry name" value="HYBRID SIGNAL TRANSDUCTION HISTIDINE KINASE C"/>
    <property type="match status" value="1"/>
</dbReference>
<dbReference type="SUPFAM" id="SSF52172">
    <property type="entry name" value="CheY-like"/>
    <property type="match status" value="1"/>
</dbReference>
<dbReference type="PROSITE" id="PS50113">
    <property type="entry name" value="PAC"/>
    <property type="match status" value="2"/>
</dbReference>
<keyword evidence="16" id="KW-1185">Reference proteome</keyword>
<evidence type="ECO:0000256" key="5">
    <source>
        <dbReference type="ARBA" id="ARBA00022679"/>
    </source>
</evidence>
<dbReference type="InterPro" id="IPR003661">
    <property type="entry name" value="HisK_dim/P_dom"/>
</dbReference>
<dbReference type="Gene3D" id="2.10.70.100">
    <property type="match status" value="1"/>
</dbReference>
<gene>
    <name evidence="15" type="ORF">H6G03_21455</name>
</gene>
<dbReference type="CDD" id="cd00082">
    <property type="entry name" value="HisKA"/>
    <property type="match status" value="1"/>
</dbReference>
<dbReference type="FunFam" id="3.30.450.40:FF:000035">
    <property type="entry name" value="PAS sensor protein"/>
    <property type="match status" value="1"/>
</dbReference>
<proteinExistence type="inferred from homology"/>
<feature type="domain" description="PAC" evidence="14">
    <location>
        <begin position="286"/>
        <end position="338"/>
    </location>
</feature>
<evidence type="ECO:0000256" key="9">
    <source>
        <dbReference type="PROSITE-ProRule" id="PRU00169"/>
    </source>
</evidence>
<dbReference type="SMART" id="SM00065">
    <property type="entry name" value="GAF"/>
    <property type="match status" value="2"/>
</dbReference>
<dbReference type="SUPFAM" id="SSF55874">
    <property type="entry name" value="ATPase domain of HSP90 chaperone/DNA topoisomerase II/histidine kinase"/>
    <property type="match status" value="1"/>
</dbReference>
<evidence type="ECO:0000256" key="8">
    <source>
        <dbReference type="ARBA" id="ARBA00074306"/>
    </source>
</evidence>
<dbReference type="RefSeq" id="WP_190468231.1">
    <property type="nucleotide sequence ID" value="NZ_JACJPW010000059.1"/>
</dbReference>
<dbReference type="Pfam" id="PF13426">
    <property type="entry name" value="PAS_9"/>
    <property type="match status" value="1"/>
</dbReference>
<dbReference type="InterPro" id="IPR003594">
    <property type="entry name" value="HATPase_dom"/>
</dbReference>
<dbReference type="Gene3D" id="3.30.450.40">
    <property type="match status" value="2"/>
</dbReference>
<dbReference type="InterPro" id="IPR000700">
    <property type="entry name" value="PAS-assoc_C"/>
</dbReference>
<evidence type="ECO:0000259" key="11">
    <source>
        <dbReference type="PROSITE" id="PS50109"/>
    </source>
</evidence>
<dbReference type="InterPro" id="IPR035965">
    <property type="entry name" value="PAS-like_dom_sf"/>
</dbReference>
<dbReference type="InterPro" id="IPR004358">
    <property type="entry name" value="Sig_transdc_His_kin-like_C"/>
</dbReference>
<dbReference type="SUPFAM" id="SSF55785">
    <property type="entry name" value="PYP-like sensor domain (PAS domain)"/>
    <property type="match status" value="6"/>
</dbReference>
<feature type="domain" description="PAC" evidence="14">
    <location>
        <begin position="994"/>
        <end position="1046"/>
    </location>
</feature>
<dbReference type="EC" id="2.7.13.3" evidence="3"/>
<dbReference type="SUPFAM" id="SSF55781">
    <property type="entry name" value="GAF domain-like"/>
    <property type="match status" value="2"/>
</dbReference>
<evidence type="ECO:0000259" key="14">
    <source>
        <dbReference type="PROSITE" id="PS50113"/>
    </source>
</evidence>
<evidence type="ECO:0000259" key="12">
    <source>
        <dbReference type="PROSITE" id="PS50110"/>
    </source>
</evidence>
<dbReference type="EMBL" id="JACJPW010000059">
    <property type="protein sequence ID" value="MBD2183594.1"/>
    <property type="molecule type" value="Genomic_DNA"/>
</dbReference>
<comment type="caution">
    <text evidence="15">The sequence shown here is derived from an EMBL/GenBank/DDBJ whole genome shotgun (WGS) entry which is preliminary data.</text>
</comment>
<dbReference type="InterPro" id="IPR001789">
    <property type="entry name" value="Sig_transdc_resp-reg_receiver"/>
</dbReference>
<dbReference type="GO" id="GO:0000155">
    <property type="term" value="F:phosphorelay sensor kinase activity"/>
    <property type="evidence" value="ECO:0007669"/>
    <property type="project" value="InterPro"/>
</dbReference>
<dbReference type="InterPro" id="IPR013655">
    <property type="entry name" value="PAS_fold_3"/>
</dbReference>
<dbReference type="PANTHER" id="PTHR43547">
    <property type="entry name" value="TWO-COMPONENT HISTIDINE KINASE"/>
    <property type="match status" value="1"/>
</dbReference>
<organism evidence="15 16">
    <name type="scientific">Aerosakkonema funiforme FACHB-1375</name>
    <dbReference type="NCBI Taxonomy" id="2949571"/>
    <lineage>
        <taxon>Bacteria</taxon>
        <taxon>Bacillati</taxon>
        <taxon>Cyanobacteriota</taxon>
        <taxon>Cyanophyceae</taxon>
        <taxon>Oscillatoriophycideae</taxon>
        <taxon>Aerosakkonematales</taxon>
        <taxon>Aerosakkonemataceae</taxon>
        <taxon>Aerosakkonema</taxon>
    </lineage>
</organism>
<dbReference type="InterPro" id="IPR036097">
    <property type="entry name" value="HisK_dim/P_sf"/>
</dbReference>
<evidence type="ECO:0000259" key="13">
    <source>
        <dbReference type="PROSITE" id="PS50112"/>
    </source>
</evidence>
<dbReference type="SMART" id="SM00091">
    <property type="entry name" value="PAS"/>
    <property type="match status" value="7"/>
</dbReference>
<comment type="similarity">
    <text evidence="2">In the N-terminal section; belongs to the phytochrome family.</text>
</comment>
<dbReference type="Pfam" id="PF00512">
    <property type="entry name" value="HisKA"/>
    <property type="match status" value="1"/>
</dbReference>
<comment type="catalytic activity">
    <reaction evidence="1">
        <text>ATP + protein L-histidine = ADP + protein N-phospho-L-histidine.</text>
        <dbReference type="EC" id="2.7.13.3"/>
    </reaction>
</comment>
<dbReference type="SMART" id="SM00388">
    <property type="entry name" value="HisKA"/>
    <property type="match status" value="1"/>
</dbReference>
<dbReference type="SMART" id="SM00448">
    <property type="entry name" value="REC"/>
    <property type="match status" value="1"/>
</dbReference>
<evidence type="ECO:0000313" key="16">
    <source>
        <dbReference type="Proteomes" id="UP000641646"/>
    </source>
</evidence>
<dbReference type="Pfam" id="PF00072">
    <property type="entry name" value="Response_reg"/>
    <property type="match status" value="1"/>
</dbReference>
<dbReference type="PRINTS" id="PR00344">
    <property type="entry name" value="BCTRLSENSOR"/>
</dbReference>
<keyword evidence="7" id="KW-0902">Two-component regulatory system</keyword>
<dbReference type="InterPro" id="IPR001610">
    <property type="entry name" value="PAC"/>
</dbReference>
<dbReference type="InterPro" id="IPR003018">
    <property type="entry name" value="GAF"/>
</dbReference>
<feature type="coiled-coil region" evidence="10">
    <location>
        <begin position="1037"/>
        <end position="1064"/>
    </location>
</feature>
<feature type="coiled-coil region" evidence="10">
    <location>
        <begin position="586"/>
        <end position="617"/>
    </location>
</feature>
<reference evidence="15" key="2">
    <citation type="submission" date="2020-08" db="EMBL/GenBank/DDBJ databases">
        <authorList>
            <person name="Chen M."/>
            <person name="Teng W."/>
            <person name="Zhao L."/>
            <person name="Hu C."/>
            <person name="Zhou Y."/>
            <person name="Han B."/>
            <person name="Song L."/>
            <person name="Shu W."/>
        </authorList>
    </citation>
    <scope>NUCLEOTIDE SEQUENCE</scope>
    <source>
        <strain evidence="15">FACHB-1375</strain>
    </source>
</reference>
<dbReference type="SMART" id="SM00086">
    <property type="entry name" value="PAC"/>
    <property type="match status" value="2"/>
</dbReference>
<dbReference type="InterPro" id="IPR011006">
    <property type="entry name" value="CheY-like_superfamily"/>
</dbReference>
<evidence type="ECO:0000256" key="1">
    <source>
        <dbReference type="ARBA" id="ARBA00000085"/>
    </source>
</evidence>
<keyword evidence="5" id="KW-0808">Transferase</keyword>
<feature type="domain" description="PAS" evidence="13">
    <location>
        <begin position="478"/>
        <end position="556"/>
    </location>
</feature>
<name>A0A926ZIE0_9CYAN</name>
<dbReference type="Pfam" id="PF08447">
    <property type="entry name" value="PAS_3"/>
    <property type="match status" value="1"/>
</dbReference>
<accession>A0A926ZIE0</accession>
<dbReference type="Gene3D" id="3.30.565.10">
    <property type="entry name" value="Histidine kinase-like ATPase, C-terminal domain"/>
    <property type="match status" value="1"/>
</dbReference>
<dbReference type="Pfam" id="PF02518">
    <property type="entry name" value="HATPase_c"/>
    <property type="match status" value="1"/>
</dbReference>
<feature type="modified residue" description="4-aspartylphosphate" evidence="9">
    <location>
        <position position="1671"/>
    </location>
</feature>